<evidence type="ECO:0000256" key="5">
    <source>
        <dbReference type="ARBA" id="ARBA00022989"/>
    </source>
</evidence>
<comment type="similarity">
    <text evidence="2">Belongs to the UPF0410 family.</text>
</comment>
<organism evidence="8 9">
    <name type="scientific">Nocardioides abyssi</name>
    <dbReference type="NCBI Taxonomy" id="3058370"/>
    <lineage>
        <taxon>Bacteria</taxon>
        <taxon>Bacillati</taxon>
        <taxon>Actinomycetota</taxon>
        <taxon>Actinomycetes</taxon>
        <taxon>Propionibacteriales</taxon>
        <taxon>Nocardioidaceae</taxon>
        <taxon>Nocardioides</taxon>
    </lineage>
</organism>
<dbReference type="RefSeq" id="WP_300960653.1">
    <property type="nucleotide sequence ID" value="NZ_JAUHJR010000003.1"/>
</dbReference>
<comment type="subcellular location">
    <subcellularLocation>
        <location evidence="1">Cell membrane</location>
        <topology evidence="1">Multi-pass membrane protein</topology>
    </subcellularLocation>
</comment>
<keyword evidence="5 7" id="KW-1133">Transmembrane helix</keyword>
<evidence type="ECO:0008006" key="10">
    <source>
        <dbReference type="Google" id="ProtNLM"/>
    </source>
</evidence>
<evidence type="ECO:0000256" key="6">
    <source>
        <dbReference type="ARBA" id="ARBA00023136"/>
    </source>
</evidence>
<protein>
    <recommendedName>
        <fullName evidence="10">GlsB/YeaQ/YmgE family stress response membrane protein</fullName>
    </recommendedName>
</protein>
<sequence length="89" mass="8984">MAIIGFLVFGLVVGALARLIKPGRQSLGLLGTLVLGVIGSLIGGIVASAIGTGDIWELNIIGAVVAIIAAVLLIGVVEGFMGKKKPVHR</sequence>
<dbReference type="EMBL" id="JAUHJR010000003">
    <property type="protein sequence ID" value="MDN4161747.1"/>
    <property type="molecule type" value="Genomic_DNA"/>
</dbReference>
<keyword evidence="9" id="KW-1185">Reference proteome</keyword>
<dbReference type="PANTHER" id="PTHR33884:SF3">
    <property type="entry name" value="UPF0410 PROTEIN YMGE"/>
    <property type="match status" value="1"/>
</dbReference>
<keyword evidence="4 7" id="KW-0812">Transmembrane</keyword>
<evidence type="ECO:0000256" key="4">
    <source>
        <dbReference type="ARBA" id="ARBA00022692"/>
    </source>
</evidence>
<accession>A0ABT8EUG2</accession>
<evidence type="ECO:0000256" key="7">
    <source>
        <dbReference type="SAM" id="Phobius"/>
    </source>
</evidence>
<dbReference type="Proteomes" id="UP001168537">
    <property type="component" value="Unassembled WGS sequence"/>
</dbReference>
<evidence type="ECO:0000313" key="8">
    <source>
        <dbReference type="EMBL" id="MDN4161747.1"/>
    </source>
</evidence>
<keyword evidence="6 7" id="KW-0472">Membrane</keyword>
<proteinExistence type="inferred from homology"/>
<comment type="caution">
    <text evidence="8">The sequence shown here is derived from an EMBL/GenBank/DDBJ whole genome shotgun (WGS) entry which is preliminary data.</text>
</comment>
<evidence type="ECO:0000256" key="1">
    <source>
        <dbReference type="ARBA" id="ARBA00004651"/>
    </source>
</evidence>
<dbReference type="PANTHER" id="PTHR33884">
    <property type="entry name" value="UPF0410 PROTEIN YMGE"/>
    <property type="match status" value="1"/>
</dbReference>
<gene>
    <name evidence="8" type="ORF">QWY29_10330</name>
</gene>
<feature type="transmembrane region" description="Helical" evidence="7">
    <location>
        <begin position="27"/>
        <end position="51"/>
    </location>
</feature>
<evidence type="ECO:0000256" key="3">
    <source>
        <dbReference type="ARBA" id="ARBA00022475"/>
    </source>
</evidence>
<feature type="transmembrane region" description="Helical" evidence="7">
    <location>
        <begin position="58"/>
        <end position="77"/>
    </location>
</feature>
<reference evidence="8" key="1">
    <citation type="submission" date="2023-06" db="EMBL/GenBank/DDBJ databases">
        <title>Draft genome sequence of Nocardioides sp. SOB72.</title>
        <authorList>
            <person name="Zhang G."/>
        </authorList>
    </citation>
    <scope>NUCLEOTIDE SEQUENCE</scope>
    <source>
        <strain evidence="8">SOB72</strain>
    </source>
</reference>
<evidence type="ECO:0000313" key="9">
    <source>
        <dbReference type="Proteomes" id="UP001168537"/>
    </source>
</evidence>
<evidence type="ECO:0000256" key="2">
    <source>
        <dbReference type="ARBA" id="ARBA00011006"/>
    </source>
</evidence>
<dbReference type="InterPro" id="IPR007341">
    <property type="entry name" value="Transgly_assoc"/>
</dbReference>
<name>A0ABT8EUG2_9ACTN</name>
<keyword evidence="3" id="KW-1003">Cell membrane</keyword>